<reference evidence="4" key="4">
    <citation type="submission" date="2025-05" db="UniProtKB">
        <authorList>
            <consortium name="EnsemblFungi"/>
        </authorList>
    </citation>
    <scope>IDENTIFICATION</scope>
    <source>
        <strain evidence="4">isolate 1-1 / race 1 (BBBD)</strain>
    </source>
</reference>
<reference evidence="3" key="1">
    <citation type="submission" date="2009-11" db="EMBL/GenBank/DDBJ databases">
        <authorList>
            <consortium name="The Broad Institute Genome Sequencing Platform"/>
            <person name="Ward D."/>
            <person name="Feldgarden M."/>
            <person name="Earl A."/>
            <person name="Young S.K."/>
            <person name="Zeng Q."/>
            <person name="Koehrsen M."/>
            <person name="Alvarado L."/>
            <person name="Berlin A."/>
            <person name="Bochicchio J."/>
            <person name="Borenstein D."/>
            <person name="Chapman S.B."/>
            <person name="Chen Z."/>
            <person name="Engels R."/>
            <person name="Freedman E."/>
            <person name="Gellesch M."/>
            <person name="Goldberg J."/>
            <person name="Griggs A."/>
            <person name="Gujja S."/>
            <person name="Heilman E."/>
            <person name="Heiman D."/>
            <person name="Hepburn T."/>
            <person name="Howarth C."/>
            <person name="Jen D."/>
            <person name="Larson L."/>
            <person name="Lewis B."/>
            <person name="Mehta T."/>
            <person name="Park D."/>
            <person name="Pearson M."/>
            <person name="Roberts A."/>
            <person name="Saif S."/>
            <person name="Shea T."/>
            <person name="Shenoy N."/>
            <person name="Sisk P."/>
            <person name="Stolte C."/>
            <person name="Sykes S."/>
            <person name="Thomson T."/>
            <person name="Walk T."/>
            <person name="White J."/>
            <person name="Yandava C."/>
            <person name="Izard J."/>
            <person name="Baranova O.V."/>
            <person name="Blanton J.M."/>
            <person name="Tanner A.C."/>
            <person name="Dewhirst F.E."/>
            <person name="Haas B."/>
            <person name="Nusbaum C."/>
            <person name="Birren B."/>
        </authorList>
    </citation>
    <scope>NUCLEOTIDE SEQUENCE [LARGE SCALE GENOMIC DNA]</scope>
    <source>
        <strain evidence="3">1-1 BBBD Race 1</strain>
    </source>
</reference>
<keyword evidence="2" id="KW-0732">Signal</keyword>
<dbReference type="AlphaFoldDB" id="A0A180H3D5"/>
<keyword evidence="5" id="KW-1185">Reference proteome</keyword>
<dbReference type="VEuPathDB" id="FungiDB:PTTG_12578"/>
<name>A0A180H3D5_PUCT1</name>
<dbReference type="EMBL" id="ADAS02000003">
    <property type="protein sequence ID" value="OAV99527.1"/>
    <property type="molecule type" value="Genomic_DNA"/>
</dbReference>
<feature type="compositionally biased region" description="Polar residues" evidence="1">
    <location>
        <begin position="700"/>
        <end position="716"/>
    </location>
</feature>
<evidence type="ECO:0000256" key="1">
    <source>
        <dbReference type="SAM" id="MobiDB-lite"/>
    </source>
</evidence>
<accession>A0A180H3D5</accession>
<feature type="chain" id="PRO_5008110590" evidence="2">
    <location>
        <begin position="21"/>
        <end position="716"/>
    </location>
</feature>
<dbReference type="Proteomes" id="UP000005240">
    <property type="component" value="Unassembled WGS sequence"/>
</dbReference>
<evidence type="ECO:0000313" key="3">
    <source>
        <dbReference type="EMBL" id="OAV99527.1"/>
    </source>
</evidence>
<feature type="compositionally biased region" description="Polar residues" evidence="1">
    <location>
        <begin position="145"/>
        <end position="164"/>
    </location>
</feature>
<evidence type="ECO:0000313" key="4">
    <source>
        <dbReference type="EnsemblFungi" id="PTTG_12578-t43_1-p1"/>
    </source>
</evidence>
<reference evidence="4 5" key="3">
    <citation type="journal article" date="2017" name="G3 (Bethesda)">
        <title>Comparative analysis highlights variable genome content of wheat rusts and divergence of the mating loci.</title>
        <authorList>
            <person name="Cuomo C.A."/>
            <person name="Bakkeren G."/>
            <person name="Khalil H.B."/>
            <person name="Panwar V."/>
            <person name="Joly D."/>
            <person name="Linning R."/>
            <person name="Sakthikumar S."/>
            <person name="Song X."/>
            <person name="Adiconis X."/>
            <person name="Fan L."/>
            <person name="Goldberg J.M."/>
            <person name="Levin J.Z."/>
            <person name="Young S."/>
            <person name="Zeng Q."/>
            <person name="Anikster Y."/>
            <person name="Bruce M."/>
            <person name="Wang M."/>
            <person name="Yin C."/>
            <person name="McCallum B."/>
            <person name="Szabo L.J."/>
            <person name="Hulbert S."/>
            <person name="Chen X."/>
            <person name="Fellers J.P."/>
        </authorList>
    </citation>
    <scope>NUCLEOTIDE SEQUENCE</scope>
    <source>
        <strain evidence="5">Isolate 1-1 / race 1 (BBBD)</strain>
        <strain evidence="4">isolate 1-1 / race 1 (BBBD)</strain>
    </source>
</reference>
<evidence type="ECO:0000256" key="2">
    <source>
        <dbReference type="SAM" id="SignalP"/>
    </source>
</evidence>
<organism evidence="3">
    <name type="scientific">Puccinia triticina (isolate 1-1 / race 1 (BBBD))</name>
    <name type="common">Brown leaf rust fungus</name>
    <dbReference type="NCBI Taxonomy" id="630390"/>
    <lineage>
        <taxon>Eukaryota</taxon>
        <taxon>Fungi</taxon>
        <taxon>Dikarya</taxon>
        <taxon>Basidiomycota</taxon>
        <taxon>Pucciniomycotina</taxon>
        <taxon>Pucciniomycetes</taxon>
        <taxon>Pucciniales</taxon>
        <taxon>Pucciniaceae</taxon>
        <taxon>Puccinia</taxon>
    </lineage>
</organism>
<sequence>MNRRWALLLMSVWDFDQVTCNDLPPAIRLPLIDRAGSTFDFIPLSGTESHEQEHFSMAEPLPLFPISAGGTKDDRNRYEGHFPDASTGPSTTLGEHRANKYLPDLSANNEQQSSREEILSLFPLAPGGAKDLRERVWNTPAEQGHLQNSPGASNRENPSLPSLTTRRDTARLNLVNHQGPSQTSGKDLQTGAPMDLIAETPPRDSKMTAFNPPPGSPATSKTRVEQEETRPSVQSLAEAGHVPTPGSINTVAPEEGTDSQKRFRDIVSEADHDRKRLKYTGSFNDLCIENLFAADRWWPPSDGSRSFWPWTSDSRNLEIAGAPMNLAVERAPPSDSEKTVTFWNQLSKQTLEWKRPMESEQANLAAYFMAIHFKLALLNIPSQFELEKLHESHHILIPFAYRLLMKPLSIEIWGRILVVWRNLWHEEREIVRPSATRKRSTDEVLKKFLWISNFICETTIPELFRDSSAGLPDSSRFRQATSKIIKILSDGRVETKSVLIGPRESGIHHVRGQMVKELGLVNRNSEVESESERLMRKSVLDAMAAQADPITPDAAAVKKVPTSDLFDKNSWTTIIKLSNGVAPHAPCLYMRRMPRELKPNLKTLFARVHFDYAADLRGSPIPSLKMDELISFDRQFGVPIGPESVPQDQVAHLPNPSPFLPQRINRWFHHKFVEILQAEKYGMVIKKSQPRKNYRRKSIAFTSRTSAPKSQALGSS</sequence>
<gene>
    <name evidence="3" type="ORF">PTTG_12578</name>
</gene>
<feature type="signal peptide" evidence="2">
    <location>
        <begin position="1"/>
        <end position="20"/>
    </location>
</feature>
<evidence type="ECO:0000313" key="5">
    <source>
        <dbReference type="Proteomes" id="UP000005240"/>
    </source>
</evidence>
<feature type="region of interest" description="Disordered" evidence="1">
    <location>
        <begin position="198"/>
        <end position="259"/>
    </location>
</feature>
<feature type="region of interest" description="Disordered" evidence="1">
    <location>
        <begin position="142"/>
        <end position="165"/>
    </location>
</feature>
<protein>
    <submittedName>
        <fullName evidence="3 4">Uncharacterized protein</fullName>
    </submittedName>
</protein>
<proteinExistence type="predicted"/>
<reference evidence="3" key="2">
    <citation type="submission" date="2016-05" db="EMBL/GenBank/DDBJ databases">
        <title>Comparative analysis highlights variable genome content of wheat rusts and divergence of the mating loci.</title>
        <authorList>
            <person name="Cuomo C.A."/>
            <person name="Bakkeren G."/>
            <person name="Szabo L."/>
            <person name="Khalil H."/>
            <person name="Joly D."/>
            <person name="Goldberg J."/>
            <person name="Young S."/>
            <person name="Zeng Q."/>
            <person name="Fellers J."/>
        </authorList>
    </citation>
    <scope>NUCLEOTIDE SEQUENCE [LARGE SCALE GENOMIC DNA]</scope>
    <source>
        <strain evidence="3">1-1 BBBD Race 1</strain>
    </source>
</reference>
<dbReference type="EnsemblFungi" id="PTTG_12578-t43_1">
    <property type="protein sequence ID" value="PTTG_12578-t43_1-p1"/>
    <property type="gene ID" value="PTTG_12578"/>
</dbReference>
<feature type="region of interest" description="Disordered" evidence="1">
    <location>
        <begin position="695"/>
        <end position="716"/>
    </location>
</feature>